<organism evidence="2 3">
    <name type="scientific">Alkalimonas cellulosilytica</name>
    <dbReference type="NCBI Taxonomy" id="3058395"/>
    <lineage>
        <taxon>Bacteria</taxon>
        <taxon>Pseudomonadati</taxon>
        <taxon>Pseudomonadota</taxon>
        <taxon>Gammaproteobacteria</taxon>
        <taxon>Alkalimonas</taxon>
    </lineage>
</organism>
<keyword evidence="3" id="KW-1185">Reference proteome</keyword>
<name>A0ABU7J4K6_9GAMM</name>
<proteinExistence type="predicted"/>
<sequence length="108" mass="11896">MEEIPLDFMDIKELYRCYMPFLKQGGLFVRTAKTYKMGQSLALSVTLPDALEAILVTGKVAWITPHGAQNSSPAGVGVAFIDDKHHLNEQITKLVAGLQASQEITYTL</sequence>
<dbReference type="InterPro" id="IPR009875">
    <property type="entry name" value="PilZ_domain"/>
</dbReference>
<evidence type="ECO:0000259" key="1">
    <source>
        <dbReference type="Pfam" id="PF07238"/>
    </source>
</evidence>
<feature type="domain" description="PilZ" evidence="1">
    <location>
        <begin position="6"/>
        <end position="96"/>
    </location>
</feature>
<dbReference type="Pfam" id="PF07238">
    <property type="entry name" value="PilZ"/>
    <property type="match status" value="1"/>
</dbReference>
<dbReference type="Gene3D" id="2.40.10.220">
    <property type="entry name" value="predicted glycosyltransferase like domains"/>
    <property type="match status" value="1"/>
</dbReference>
<dbReference type="Proteomes" id="UP001336314">
    <property type="component" value="Unassembled WGS sequence"/>
</dbReference>
<dbReference type="EMBL" id="JAUHLI010000007">
    <property type="protein sequence ID" value="MEE2001424.1"/>
    <property type="molecule type" value="Genomic_DNA"/>
</dbReference>
<protein>
    <submittedName>
        <fullName evidence="2">PilZ domain-containing protein</fullName>
    </submittedName>
</protein>
<evidence type="ECO:0000313" key="3">
    <source>
        <dbReference type="Proteomes" id="UP001336314"/>
    </source>
</evidence>
<reference evidence="2 3" key="1">
    <citation type="submission" date="2023-07" db="EMBL/GenBank/DDBJ databases">
        <title>Alkalimonas sp., MEB108 novel, alkaliphilic bacterium isolated from Lonar Lake, India.</title>
        <authorList>
            <person name="Joshi A."/>
            <person name="Thite S."/>
        </authorList>
    </citation>
    <scope>NUCLEOTIDE SEQUENCE [LARGE SCALE GENOMIC DNA]</scope>
    <source>
        <strain evidence="2 3">MEB108</strain>
    </source>
</reference>
<comment type="caution">
    <text evidence="2">The sequence shown here is derived from an EMBL/GenBank/DDBJ whole genome shotgun (WGS) entry which is preliminary data.</text>
</comment>
<accession>A0ABU7J4K6</accession>
<evidence type="ECO:0000313" key="2">
    <source>
        <dbReference type="EMBL" id="MEE2001424.1"/>
    </source>
</evidence>
<dbReference type="RefSeq" id="WP_330128527.1">
    <property type="nucleotide sequence ID" value="NZ_JAUHLI010000007.1"/>
</dbReference>
<gene>
    <name evidence="2" type="ORF">QWY20_08160</name>
</gene>